<dbReference type="SUPFAM" id="SSF54862">
    <property type="entry name" value="4Fe-4S ferredoxins"/>
    <property type="match status" value="1"/>
</dbReference>
<dbReference type="GO" id="GO:0051536">
    <property type="term" value="F:iron-sulfur cluster binding"/>
    <property type="evidence" value="ECO:0007669"/>
    <property type="project" value="UniProtKB-KW"/>
</dbReference>
<sequence>MYKIKWESKINGILLDDKINDKEEIVPPRPVFYQEMDMLGFDTYWEYPKSKKPLLWAIGRRYYHKGKFLAEAKGGNIYEHPELIVKYKGKLKKLKPINIKSLIKKNKEAIATLENEAMDFVQHAHKKHKDKVDYFSVSFSGGKDSQVVLDIVSRVLAPDEYMVIFTDTGMEIPFTHESVKKTKEKYQKLYPELKFHTAKPPKDTLVFWDKFGPPSRFQRWCCSVCKTAPFANLIRKIHDEEEKNGQPNILVFEGVRAEESDRRSEYLREAKSVKHISITNDRPLLYWNTTEIYLYLLYRNIELNEGYLHGLQRVGCSICPFASEWSEYIINFLFPELTDEYISKIKSTLKYAGLKSPNKIKHYISKGQWKKRAGGKNINAGGTSLDFVQDNQNLKAILKKPREDFFEWLNVVGEILHKKDKNNKTIGEVRIGKTFITYEVSDDKNNRVVKIKGIGDDIVLQTRLKKVLYKSAYCVHCGVCAVECPTKALKVVPTVRIDKNLCRHCSNCLDFTYKGCLVAKSINESTGDGHMKKKSSGIDRYSTFGMRKEWLEDFLNNPDGWLDKNSLGPKQKPAMRWWLKESELLDSATNNPTELCTILNNFKSHTYNLIWEIVWVNLGYGSLIVKWYVNNVSFGNYTKEELLLMLMNDLPGYAEGTLKNPRDALVNMLDKSPLGNELRLGVLTKKGNAVKLIKKIGTDQVTPIAVAYSLYKFAEDKKRYDLTVSEFYKEHCDRGPYRLFGLSRGKFEDILRYLQENKNQVVRVDLAADLDNIFLREDLKAVDILKLLTS</sequence>
<dbReference type="InterPro" id="IPR014729">
    <property type="entry name" value="Rossmann-like_a/b/a_fold"/>
</dbReference>
<evidence type="ECO:0000256" key="1">
    <source>
        <dbReference type="ARBA" id="ARBA00022723"/>
    </source>
</evidence>
<dbReference type="PANTHER" id="PTHR43196">
    <property type="entry name" value="SULFATE ADENYLYLTRANSFERASE SUBUNIT 2"/>
    <property type="match status" value="1"/>
</dbReference>
<dbReference type="InterPro" id="IPR017900">
    <property type="entry name" value="4Fe4S_Fe_S_CS"/>
</dbReference>
<dbReference type="Pfam" id="PF01507">
    <property type="entry name" value="PAPS_reduct"/>
    <property type="match status" value="1"/>
</dbReference>
<organism evidence="5 6">
    <name type="scientific">Desulfonema magnum</name>
    <dbReference type="NCBI Taxonomy" id="45655"/>
    <lineage>
        <taxon>Bacteria</taxon>
        <taxon>Pseudomonadati</taxon>
        <taxon>Thermodesulfobacteriota</taxon>
        <taxon>Desulfobacteria</taxon>
        <taxon>Desulfobacterales</taxon>
        <taxon>Desulfococcaceae</taxon>
        <taxon>Desulfonema</taxon>
    </lineage>
</organism>
<keyword evidence="6" id="KW-1185">Reference proteome</keyword>
<dbReference type="PANTHER" id="PTHR43196:SF2">
    <property type="entry name" value="PHOSPHOADENOSINE PHOSPHOSULFATE REDUCTASE"/>
    <property type="match status" value="1"/>
</dbReference>
<evidence type="ECO:0000256" key="2">
    <source>
        <dbReference type="ARBA" id="ARBA00023004"/>
    </source>
</evidence>
<dbReference type="KEGG" id="dmm:dnm_057430"/>
<dbReference type="SUPFAM" id="SSF52402">
    <property type="entry name" value="Adenine nucleotide alpha hydrolases-like"/>
    <property type="match status" value="1"/>
</dbReference>
<protein>
    <submittedName>
        <fullName evidence="5">Phosphoadenosine phosphosulfate reductase domain-containing protein</fullName>
    </submittedName>
</protein>
<dbReference type="InterPro" id="IPR050128">
    <property type="entry name" value="Sulfate_adenylyltrnsfr_sub2"/>
</dbReference>
<dbReference type="Gene3D" id="3.40.50.620">
    <property type="entry name" value="HUPs"/>
    <property type="match status" value="1"/>
</dbReference>
<dbReference type="AlphaFoldDB" id="A0A975BQ81"/>
<dbReference type="EMBL" id="CP061800">
    <property type="protein sequence ID" value="QTA89686.1"/>
    <property type="molecule type" value="Genomic_DNA"/>
</dbReference>
<proteinExistence type="predicted"/>
<accession>A0A975BQ81</accession>
<dbReference type="InterPro" id="IPR002500">
    <property type="entry name" value="PAPS_reduct_dom"/>
</dbReference>
<keyword evidence="1" id="KW-0479">Metal-binding</keyword>
<dbReference type="InterPro" id="IPR017896">
    <property type="entry name" value="4Fe4S_Fe-S-bd"/>
</dbReference>
<keyword evidence="3" id="KW-0411">Iron-sulfur</keyword>
<keyword evidence="2" id="KW-0408">Iron</keyword>
<evidence type="ECO:0000259" key="4">
    <source>
        <dbReference type="PROSITE" id="PS51379"/>
    </source>
</evidence>
<dbReference type="PROSITE" id="PS51379">
    <property type="entry name" value="4FE4S_FER_2"/>
    <property type="match status" value="1"/>
</dbReference>
<dbReference type="PROSITE" id="PS00198">
    <property type="entry name" value="4FE4S_FER_1"/>
    <property type="match status" value="1"/>
</dbReference>
<evidence type="ECO:0000256" key="3">
    <source>
        <dbReference type="ARBA" id="ARBA00023014"/>
    </source>
</evidence>
<reference evidence="5" key="1">
    <citation type="journal article" date="2021" name="Microb. Physiol.">
        <title>Proteogenomic Insights into the Physiology of Marine, Sulfate-Reducing, Filamentous Desulfonema limicola and Desulfonema magnum.</title>
        <authorList>
            <person name="Schnaars V."/>
            <person name="Wohlbrand L."/>
            <person name="Scheve S."/>
            <person name="Hinrichs C."/>
            <person name="Reinhardt R."/>
            <person name="Rabus R."/>
        </authorList>
    </citation>
    <scope>NUCLEOTIDE SEQUENCE</scope>
    <source>
        <strain evidence="5">4be13</strain>
    </source>
</reference>
<name>A0A975BQ81_9BACT</name>
<dbReference type="GO" id="GO:0003824">
    <property type="term" value="F:catalytic activity"/>
    <property type="evidence" value="ECO:0007669"/>
    <property type="project" value="InterPro"/>
</dbReference>
<gene>
    <name evidence="5" type="ORF">dnm_057430</name>
</gene>
<dbReference type="RefSeq" id="WP_207678197.1">
    <property type="nucleotide sequence ID" value="NZ_CP061800.1"/>
</dbReference>
<dbReference type="Gene3D" id="3.30.70.20">
    <property type="match status" value="1"/>
</dbReference>
<feature type="domain" description="4Fe-4S ferredoxin-type" evidence="4">
    <location>
        <begin position="465"/>
        <end position="494"/>
    </location>
</feature>
<dbReference type="Proteomes" id="UP000663722">
    <property type="component" value="Chromosome"/>
</dbReference>
<dbReference type="GO" id="GO:0046872">
    <property type="term" value="F:metal ion binding"/>
    <property type="evidence" value="ECO:0007669"/>
    <property type="project" value="UniProtKB-KW"/>
</dbReference>
<evidence type="ECO:0000313" key="5">
    <source>
        <dbReference type="EMBL" id="QTA89686.1"/>
    </source>
</evidence>
<evidence type="ECO:0000313" key="6">
    <source>
        <dbReference type="Proteomes" id="UP000663722"/>
    </source>
</evidence>